<evidence type="ECO:0000313" key="4">
    <source>
        <dbReference type="Proteomes" id="UP000002526"/>
    </source>
</evidence>
<name>Q89DM6_BRADU</name>
<gene>
    <name evidence="3" type="ordered locus">bll7413</name>
</gene>
<evidence type="ECO:0000313" key="3">
    <source>
        <dbReference type="EMBL" id="BAC52678.1"/>
    </source>
</evidence>
<dbReference type="EMBL" id="BA000040">
    <property type="protein sequence ID" value="BAC52678.1"/>
    <property type="molecule type" value="Genomic_DNA"/>
</dbReference>
<dbReference type="eggNOG" id="COG0659">
    <property type="taxonomic scope" value="Bacteria"/>
</dbReference>
<dbReference type="EnsemblBacteria" id="BAC52678">
    <property type="protein sequence ID" value="BAC52678"/>
    <property type="gene ID" value="BAC52678"/>
</dbReference>
<dbReference type="KEGG" id="bja:bll7413"/>
<dbReference type="PROSITE" id="PS50801">
    <property type="entry name" value="STAS"/>
    <property type="match status" value="1"/>
</dbReference>
<dbReference type="PATRIC" id="fig|224911.5.peg.7624"/>
<protein>
    <submittedName>
        <fullName evidence="3">Bll7413 protein</fullName>
    </submittedName>
</protein>
<dbReference type="InParanoid" id="Q89DM6"/>
<dbReference type="Pfam" id="PF01740">
    <property type="entry name" value="STAS"/>
    <property type="match status" value="1"/>
</dbReference>
<accession>Q89DM6</accession>
<keyword evidence="1" id="KW-0472">Membrane</keyword>
<keyword evidence="4" id="KW-1185">Reference proteome</keyword>
<dbReference type="AlphaFoldDB" id="Q89DM6"/>
<keyword evidence="1" id="KW-0812">Transmembrane</keyword>
<dbReference type="Proteomes" id="UP000002526">
    <property type="component" value="Chromosome"/>
</dbReference>
<feature type="transmembrane region" description="Helical" evidence="1">
    <location>
        <begin position="38"/>
        <end position="58"/>
    </location>
</feature>
<organism evidence="3 4">
    <name type="scientific">Bradyrhizobium diazoefficiens (strain JCM 10833 / BCRC 13528 / IAM 13628 / NBRC 14792 / USDA 110)</name>
    <dbReference type="NCBI Taxonomy" id="224911"/>
    <lineage>
        <taxon>Bacteria</taxon>
        <taxon>Pseudomonadati</taxon>
        <taxon>Pseudomonadota</taxon>
        <taxon>Alphaproteobacteria</taxon>
        <taxon>Hyphomicrobiales</taxon>
        <taxon>Nitrobacteraceae</taxon>
        <taxon>Bradyrhizobium</taxon>
    </lineage>
</organism>
<dbReference type="SUPFAM" id="SSF52091">
    <property type="entry name" value="SpoIIaa-like"/>
    <property type="match status" value="1"/>
</dbReference>
<evidence type="ECO:0000259" key="2">
    <source>
        <dbReference type="PROSITE" id="PS50801"/>
    </source>
</evidence>
<keyword evidence="1" id="KW-1133">Transmembrane helix</keyword>
<reference evidence="4" key="1">
    <citation type="journal article" date="2002" name="DNA Res.">
        <title>Complete genomic sequence of nitrogen-fixing symbiotic bacterium Bradyrhizobium japonicum USDA110.</title>
        <authorList>
            <person name="Kaneko T."/>
            <person name="Nakamura Y."/>
            <person name="Sato S."/>
            <person name="Minamisawa K."/>
            <person name="Uchiumi T."/>
            <person name="Sasamoto S."/>
            <person name="Watanabe A."/>
            <person name="Idesawa K."/>
            <person name="Iriguchi M."/>
            <person name="Kawashima K."/>
            <person name="Kohara M."/>
            <person name="Matsumoto M."/>
            <person name="Shimpo S."/>
            <person name="Tsuruoka H."/>
            <person name="Wada T."/>
            <person name="Yamada M."/>
            <person name="Tabata S."/>
        </authorList>
    </citation>
    <scope>NUCLEOTIDE SEQUENCE [LARGE SCALE GENOMIC DNA]</scope>
    <source>
        <strain evidence="4">JCM 10833 / BCRC 13528 / IAM 13628 / NBRC 14792 / USDA 110</strain>
    </source>
</reference>
<dbReference type="OrthoDB" id="9769739at2"/>
<dbReference type="InterPro" id="IPR002645">
    <property type="entry name" value="STAS_dom"/>
</dbReference>
<dbReference type="InterPro" id="IPR036513">
    <property type="entry name" value="STAS_dom_sf"/>
</dbReference>
<sequence>MRGCIHACGESWTHAASSSPSLRAQRSNPDCLVDRDVLVYRITGAFFFGAASAIGSVLDGIADKRKGMVVDFAAVPFLDSTAANVLGRVAAKAHRRGIRLFITGASPAVRRALLTHMASRPVRAIA</sequence>
<dbReference type="CDD" id="cd07042">
    <property type="entry name" value="STAS_SulP_like_sulfate_transporter"/>
    <property type="match status" value="1"/>
</dbReference>
<feature type="domain" description="STAS" evidence="2">
    <location>
        <begin position="27"/>
        <end position="113"/>
    </location>
</feature>
<proteinExistence type="predicted"/>
<dbReference type="STRING" id="224911.AAV28_34740"/>
<dbReference type="HOGENOM" id="CLU_1977306_0_0_5"/>
<dbReference type="Gene3D" id="3.30.750.24">
    <property type="entry name" value="STAS domain"/>
    <property type="match status" value="1"/>
</dbReference>
<evidence type="ECO:0000256" key="1">
    <source>
        <dbReference type="SAM" id="Phobius"/>
    </source>
</evidence>